<dbReference type="Proteomes" id="UP000319576">
    <property type="component" value="Chromosome"/>
</dbReference>
<proteinExistence type="predicted"/>
<feature type="transmembrane region" description="Helical" evidence="1">
    <location>
        <begin position="48"/>
        <end position="71"/>
    </location>
</feature>
<dbReference type="KEGG" id="uli:ETAA1_02130"/>
<evidence type="ECO:0000313" key="3">
    <source>
        <dbReference type="Proteomes" id="UP000319576"/>
    </source>
</evidence>
<keyword evidence="1" id="KW-0812">Transmembrane</keyword>
<evidence type="ECO:0008006" key="4">
    <source>
        <dbReference type="Google" id="ProtNLM"/>
    </source>
</evidence>
<keyword evidence="3" id="KW-1185">Reference proteome</keyword>
<sequence length="130" mass="13638">MRSRLWLLAPAAALYAGDVALTLAGQPAQYWGGEYGSALEANPVAYPLLARGPWLFVASAVGWFAVLSAVVVTWRRPFAGWVAVVVAAAHAVGGACWLARIGPWGLVAAVGYLAAGAQASTWCWCRHAKS</sequence>
<dbReference type="AlphaFoldDB" id="A0A517XLE7"/>
<dbReference type="OrthoDB" id="288209at2"/>
<gene>
    <name evidence="2" type="ORF">ETAA1_02130</name>
</gene>
<feature type="transmembrane region" description="Helical" evidence="1">
    <location>
        <begin position="78"/>
        <end position="100"/>
    </location>
</feature>
<protein>
    <recommendedName>
        <fullName evidence="4">DUF5658 domain-containing protein</fullName>
    </recommendedName>
</protein>
<evidence type="ECO:0000313" key="2">
    <source>
        <dbReference type="EMBL" id="QDU18328.1"/>
    </source>
</evidence>
<evidence type="ECO:0000256" key="1">
    <source>
        <dbReference type="SAM" id="Phobius"/>
    </source>
</evidence>
<accession>A0A517XLE7</accession>
<reference evidence="2 3" key="1">
    <citation type="submission" date="2019-02" db="EMBL/GenBank/DDBJ databases">
        <title>Deep-cultivation of Planctomycetes and their phenomic and genomic characterization uncovers novel biology.</title>
        <authorList>
            <person name="Wiegand S."/>
            <person name="Jogler M."/>
            <person name="Boedeker C."/>
            <person name="Pinto D."/>
            <person name="Vollmers J."/>
            <person name="Rivas-Marin E."/>
            <person name="Kohn T."/>
            <person name="Peeters S.H."/>
            <person name="Heuer A."/>
            <person name="Rast P."/>
            <person name="Oberbeckmann S."/>
            <person name="Bunk B."/>
            <person name="Jeske O."/>
            <person name="Meyerdierks A."/>
            <person name="Storesund J.E."/>
            <person name="Kallscheuer N."/>
            <person name="Luecker S."/>
            <person name="Lage O.M."/>
            <person name="Pohl T."/>
            <person name="Merkel B.J."/>
            <person name="Hornburger P."/>
            <person name="Mueller R.-W."/>
            <person name="Bruemmer F."/>
            <person name="Labrenz M."/>
            <person name="Spormann A.M."/>
            <person name="Op den Camp H."/>
            <person name="Overmann J."/>
            <person name="Amann R."/>
            <person name="Jetten M.S.M."/>
            <person name="Mascher T."/>
            <person name="Medema M.H."/>
            <person name="Devos D.P."/>
            <person name="Kaster A.-K."/>
            <person name="Ovreas L."/>
            <person name="Rohde M."/>
            <person name="Galperin M.Y."/>
            <person name="Jogler C."/>
        </authorList>
    </citation>
    <scope>NUCLEOTIDE SEQUENCE [LARGE SCALE GENOMIC DNA]</scope>
    <source>
        <strain evidence="2 3">ETA_A1</strain>
    </source>
</reference>
<dbReference type="EMBL" id="CP036273">
    <property type="protein sequence ID" value="QDU18328.1"/>
    <property type="molecule type" value="Genomic_DNA"/>
</dbReference>
<keyword evidence="1" id="KW-0472">Membrane</keyword>
<feature type="transmembrane region" description="Helical" evidence="1">
    <location>
        <begin position="106"/>
        <end position="125"/>
    </location>
</feature>
<organism evidence="2 3">
    <name type="scientific">Urbifossiella limnaea</name>
    <dbReference type="NCBI Taxonomy" id="2528023"/>
    <lineage>
        <taxon>Bacteria</taxon>
        <taxon>Pseudomonadati</taxon>
        <taxon>Planctomycetota</taxon>
        <taxon>Planctomycetia</taxon>
        <taxon>Gemmatales</taxon>
        <taxon>Gemmataceae</taxon>
        <taxon>Urbifossiella</taxon>
    </lineage>
</organism>
<keyword evidence="1" id="KW-1133">Transmembrane helix</keyword>
<name>A0A517XLE7_9BACT</name>
<dbReference type="RefSeq" id="WP_145233525.1">
    <property type="nucleotide sequence ID" value="NZ_CP036273.1"/>
</dbReference>